<feature type="region of interest" description="Disordered" evidence="1">
    <location>
        <begin position="49"/>
        <end position="89"/>
    </location>
</feature>
<comment type="caution">
    <text evidence="3">The sequence shown here is derived from an EMBL/GenBank/DDBJ whole genome shotgun (WGS) entry which is preliminary data.</text>
</comment>
<feature type="compositionally biased region" description="Polar residues" evidence="1">
    <location>
        <begin position="65"/>
        <end position="74"/>
    </location>
</feature>
<evidence type="ECO:0000256" key="2">
    <source>
        <dbReference type="SAM" id="Phobius"/>
    </source>
</evidence>
<evidence type="ECO:0000313" key="4">
    <source>
        <dbReference type="Proteomes" id="UP000290289"/>
    </source>
</evidence>
<keyword evidence="4" id="KW-1185">Reference proteome</keyword>
<dbReference type="STRING" id="3750.A0A498KIG5"/>
<organism evidence="3 4">
    <name type="scientific">Malus domestica</name>
    <name type="common">Apple</name>
    <name type="synonym">Pyrus malus</name>
    <dbReference type="NCBI Taxonomy" id="3750"/>
    <lineage>
        <taxon>Eukaryota</taxon>
        <taxon>Viridiplantae</taxon>
        <taxon>Streptophyta</taxon>
        <taxon>Embryophyta</taxon>
        <taxon>Tracheophyta</taxon>
        <taxon>Spermatophyta</taxon>
        <taxon>Magnoliopsida</taxon>
        <taxon>eudicotyledons</taxon>
        <taxon>Gunneridae</taxon>
        <taxon>Pentapetalae</taxon>
        <taxon>rosids</taxon>
        <taxon>fabids</taxon>
        <taxon>Rosales</taxon>
        <taxon>Rosaceae</taxon>
        <taxon>Amygdaloideae</taxon>
        <taxon>Maleae</taxon>
        <taxon>Malus</taxon>
    </lineage>
</organism>
<proteinExistence type="predicted"/>
<evidence type="ECO:0000256" key="1">
    <source>
        <dbReference type="SAM" id="MobiDB-lite"/>
    </source>
</evidence>
<reference evidence="3 4" key="1">
    <citation type="submission" date="2018-10" db="EMBL/GenBank/DDBJ databases">
        <title>A high-quality apple genome assembly.</title>
        <authorList>
            <person name="Hu J."/>
        </authorList>
    </citation>
    <scope>NUCLEOTIDE SEQUENCE [LARGE SCALE GENOMIC DNA]</scope>
    <source>
        <strain evidence="4">cv. HFTH1</strain>
        <tissue evidence="3">Young leaf</tissue>
    </source>
</reference>
<dbReference type="AlphaFoldDB" id="A0A498KIG5"/>
<keyword evidence="2" id="KW-0812">Transmembrane</keyword>
<dbReference type="EMBL" id="RDQH01000328">
    <property type="protein sequence ID" value="RXI05203.1"/>
    <property type="molecule type" value="Genomic_DNA"/>
</dbReference>
<accession>A0A498KIG5</accession>
<protein>
    <recommendedName>
        <fullName evidence="5">WAT1-related protein</fullName>
    </recommendedName>
</protein>
<evidence type="ECO:0000313" key="3">
    <source>
        <dbReference type="EMBL" id="RXI05203.1"/>
    </source>
</evidence>
<gene>
    <name evidence="3" type="ORF">DVH24_006460</name>
</gene>
<keyword evidence="2" id="KW-1133">Transmembrane helix</keyword>
<keyword evidence="2" id="KW-0472">Membrane</keyword>
<dbReference type="Proteomes" id="UP000290289">
    <property type="component" value="Chromosome 2"/>
</dbReference>
<feature type="transmembrane region" description="Helical" evidence="2">
    <location>
        <begin position="12"/>
        <end position="34"/>
    </location>
</feature>
<name>A0A498KIG5_MALDO</name>
<evidence type="ECO:0008006" key="5">
    <source>
        <dbReference type="Google" id="ProtNLM"/>
    </source>
</evidence>
<sequence length="89" mass="10190">MNLFDTAMSYSTANFTSAMFNNLPAIAFFMAVIFRIEKVNIRKLHSQAKYSWSHSMGKKKDKPPYQSSKCQNQAPDDEEMTTNRQQMGG</sequence>